<dbReference type="CDD" id="cd21109">
    <property type="entry name" value="SPASM"/>
    <property type="match status" value="1"/>
</dbReference>
<dbReference type="Pfam" id="PF04055">
    <property type="entry name" value="Radical_SAM"/>
    <property type="match status" value="1"/>
</dbReference>
<reference evidence="8" key="1">
    <citation type="journal article" date="2017" name="Proc. Natl. Acad. Sci. U.S.A.">
        <title>Simulation of Deepwater Horizon oil plume reveals substrate specialization within a complex community of hydrocarbon-degraders.</title>
        <authorList>
            <person name="Hu P."/>
            <person name="Dubinsky E.A."/>
            <person name="Probst A.J."/>
            <person name="Wang J."/>
            <person name="Sieber C.M.K."/>
            <person name="Tom L.M."/>
            <person name="Gardinali P."/>
            <person name="Banfield J.F."/>
            <person name="Atlas R.M."/>
            <person name="Andersen G.L."/>
        </authorList>
    </citation>
    <scope>NUCLEOTIDE SEQUENCE [LARGE SCALE GENOMIC DNA]</scope>
</reference>
<dbReference type="EMBL" id="MAAO01000015">
    <property type="protein sequence ID" value="OUR93609.1"/>
    <property type="molecule type" value="Genomic_DNA"/>
</dbReference>
<dbReference type="Proteomes" id="UP000196531">
    <property type="component" value="Unassembled WGS sequence"/>
</dbReference>
<dbReference type="Gene3D" id="3.20.20.70">
    <property type="entry name" value="Aldolase class I"/>
    <property type="match status" value="2"/>
</dbReference>
<keyword evidence="5" id="KW-0411">Iron-sulfur</keyword>
<dbReference type="SFLD" id="SFLDG01067">
    <property type="entry name" value="SPASM/twitch_domain_containing"/>
    <property type="match status" value="1"/>
</dbReference>
<proteinExistence type="predicted"/>
<evidence type="ECO:0000313" key="7">
    <source>
        <dbReference type="EMBL" id="OUR93609.1"/>
    </source>
</evidence>
<protein>
    <recommendedName>
        <fullName evidence="6">Radical SAM core domain-containing protein</fullName>
    </recommendedName>
</protein>
<evidence type="ECO:0000256" key="5">
    <source>
        <dbReference type="ARBA" id="ARBA00023014"/>
    </source>
</evidence>
<dbReference type="PANTHER" id="PTHR11228">
    <property type="entry name" value="RADICAL SAM DOMAIN PROTEIN"/>
    <property type="match status" value="1"/>
</dbReference>
<sequence length="326" mass="38457">MSEENKKPFCARPFYELSMMHDGSVQPCCLLDDYPIGNIKDSSMEELWNCEKIMALREEFISGNISTCAKKIKNKQCHKYYEVFEKDIVKEVVQELPPQKLDLRLNGKCNIECIMCTVWRGPNGVYDQSTFWSEGPEKVFPFLKHIDLLGGEPFVQRDTFKLIDEVTKTNKDCFWSITTNGNWSFTKKIKDSLNLIKLDTITISVDSIFPDTYLKIRKKGNYSQLIKNINDLLKYRDERKSFRIKLDFCVQRLNYHEIFAFIDFCKKKNLDHSFIFLFDPNVFCVLEERDVDLSKYLDKLLEELKTSGNEQLQQIIIPIEEYFLRK</sequence>
<dbReference type="InterPro" id="IPR013785">
    <property type="entry name" value="Aldolase_TIM"/>
</dbReference>
<name>A0A1Y5F6C8_9BACT</name>
<dbReference type="PANTHER" id="PTHR11228:SF7">
    <property type="entry name" value="PQQA PEPTIDE CYCLASE"/>
    <property type="match status" value="1"/>
</dbReference>
<dbReference type="GO" id="GO:0046872">
    <property type="term" value="F:metal ion binding"/>
    <property type="evidence" value="ECO:0007669"/>
    <property type="project" value="UniProtKB-KW"/>
</dbReference>
<dbReference type="InterPro" id="IPR058240">
    <property type="entry name" value="rSAM_sf"/>
</dbReference>
<accession>A0A1Y5F6C8</accession>
<feature type="domain" description="Radical SAM core" evidence="6">
    <location>
        <begin position="95"/>
        <end position="325"/>
    </location>
</feature>
<evidence type="ECO:0000256" key="3">
    <source>
        <dbReference type="ARBA" id="ARBA00022723"/>
    </source>
</evidence>
<dbReference type="SUPFAM" id="SSF102114">
    <property type="entry name" value="Radical SAM enzymes"/>
    <property type="match status" value="2"/>
</dbReference>
<dbReference type="AlphaFoldDB" id="A0A1Y5F6C8"/>
<comment type="cofactor">
    <cofactor evidence="1">
        <name>[4Fe-4S] cluster</name>
        <dbReference type="ChEBI" id="CHEBI:49883"/>
    </cofactor>
</comment>
<keyword evidence="4" id="KW-0408">Iron</keyword>
<comment type="caution">
    <text evidence="7">The sequence shown here is derived from an EMBL/GenBank/DDBJ whole genome shotgun (WGS) entry which is preliminary data.</text>
</comment>
<gene>
    <name evidence="7" type="ORF">A9Q84_19260</name>
</gene>
<keyword evidence="3" id="KW-0479">Metal-binding</keyword>
<evidence type="ECO:0000256" key="4">
    <source>
        <dbReference type="ARBA" id="ARBA00023004"/>
    </source>
</evidence>
<dbReference type="CDD" id="cd01335">
    <property type="entry name" value="Radical_SAM"/>
    <property type="match status" value="1"/>
</dbReference>
<dbReference type="InterPro" id="IPR007197">
    <property type="entry name" value="rSAM"/>
</dbReference>
<dbReference type="InterPro" id="IPR023885">
    <property type="entry name" value="4Fe4S-binding_SPASM_dom"/>
</dbReference>
<evidence type="ECO:0000313" key="8">
    <source>
        <dbReference type="Proteomes" id="UP000196531"/>
    </source>
</evidence>
<evidence type="ECO:0000256" key="1">
    <source>
        <dbReference type="ARBA" id="ARBA00001966"/>
    </source>
</evidence>
<dbReference type="InterPro" id="IPR050377">
    <property type="entry name" value="Radical_SAM_PqqE_MftC-like"/>
</dbReference>
<keyword evidence="2" id="KW-0949">S-adenosyl-L-methionine</keyword>
<dbReference type="GO" id="GO:0051536">
    <property type="term" value="F:iron-sulfur cluster binding"/>
    <property type="evidence" value="ECO:0007669"/>
    <property type="project" value="UniProtKB-KW"/>
</dbReference>
<evidence type="ECO:0000256" key="2">
    <source>
        <dbReference type="ARBA" id="ARBA00022691"/>
    </source>
</evidence>
<dbReference type="GO" id="GO:0003824">
    <property type="term" value="F:catalytic activity"/>
    <property type="evidence" value="ECO:0007669"/>
    <property type="project" value="InterPro"/>
</dbReference>
<organism evidence="7 8">
    <name type="scientific">Halobacteriovorax marinus</name>
    <dbReference type="NCBI Taxonomy" id="97084"/>
    <lineage>
        <taxon>Bacteria</taxon>
        <taxon>Pseudomonadati</taxon>
        <taxon>Bdellovibrionota</taxon>
        <taxon>Bacteriovoracia</taxon>
        <taxon>Bacteriovoracales</taxon>
        <taxon>Halobacteriovoraceae</taxon>
        <taxon>Halobacteriovorax</taxon>
    </lineage>
</organism>
<dbReference type="SFLD" id="SFLDS00029">
    <property type="entry name" value="Radical_SAM"/>
    <property type="match status" value="1"/>
</dbReference>
<dbReference type="PROSITE" id="PS51918">
    <property type="entry name" value="RADICAL_SAM"/>
    <property type="match status" value="1"/>
</dbReference>
<dbReference type="Pfam" id="PF13186">
    <property type="entry name" value="SPASM"/>
    <property type="match status" value="1"/>
</dbReference>
<evidence type="ECO:0000259" key="6">
    <source>
        <dbReference type="PROSITE" id="PS51918"/>
    </source>
</evidence>